<proteinExistence type="predicted"/>
<gene>
    <name evidence="1" type="ORF">CDAR_393641</name>
</gene>
<comment type="caution">
    <text evidence="1">The sequence shown here is derived from an EMBL/GenBank/DDBJ whole genome shotgun (WGS) entry which is preliminary data.</text>
</comment>
<sequence>METRSEQRSKRESGKRKSTFFRLDPAISFEELGKTGKKNPFPADDLRSSGVRQLAKRGHRPYSDLLGTVPGVPPPGWDPEAKRREYAKGGFVFVYVLEQEVAGDNCGFSERGRRRELKCIDERREKMMNGDVLADGSAAIWGRPLARDGKEPGDEVRWREERSHTCHSLTRSIGSREGVGEKLLITTECACTPLNPDFKKRGEKIRT</sequence>
<protein>
    <submittedName>
        <fullName evidence="1">Uncharacterized protein</fullName>
    </submittedName>
</protein>
<name>A0AAV4W8B9_9ARAC</name>
<organism evidence="1 2">
    <name type="scientific">Caerostris darwini</name>
    <dbReference type="NCBI Taxonomy" id="1538125"/>
    <lineage>
        <taxon>Eukaryota</taxon>
        <taxon>Metazoa</taxon>
        <taxon>Ecdysozoa</taxon>
        <taxon>Arthropoda</taxon>
        <taxon>Chelicerata</taxon>
        <taxon>Arachnida</taxon>
        <taxon>Araneae</taxon>
        <taxon>Araneomorphae</taxon>
        <taxon>Entelegynae</taxon>
        <taxon>Araneoidea</taxon>
        <taxon>Araneidae</taxon>
        <taxon>Caerostris</taxon>
    </lineage>
</organism>
<reference evidence="1 2" key="1">
    <citation type="submission" date="2021-06" db="EMBL/GenBank/DDBJ databases">
        <title>Caerostris darwini draft genome.</title>
        <authorList>
            <person name="Kono N."/>
            <person name="Arakawa K."/>
        </authorList>
    </citation>
    <scope>NUCLEOTIDE SEQUENCE [LARGE SCALE GENOMIC DNA]</scope>
</reference>
<accession>A0AAV4W8B9</accession>
<dbReference type="Proteomes" id="UP001054837">
    <property type="component" value="Unassembled WGS sequence"/>
</dbReference>
<dbReference type="AlphaFoldDB" id="A0AAV4W8B9"/>
<dbReference type="EMBL" id="BPLQ01014262">
    <property type="protein sequence ID" value="GIY78623.1"/>
    <property type="molecule type" value="Genomic_DNA"/>
</dbReference>
<evidence type="ECO:0000313" key="1">
    <source>
        <dbReference type="EMBL" id="GIY78623.1"/>
    </source>
</evidence>
<evidence type="ECO:0000313" key="2">
    <source>
        <dbReference type="Proteomes" id="UP001054837"/>
    </source>
</evidence>
<keyword evidence="2" id="KW-1185">Reference proteome</keyword>